<protein>
    <submittedName>
        <fullName evidence="17">Sugar transporter</fullName>
    </submittedName>
</protein>
<keyword evidence="8" id="KW-0625">Polysaccharide transport</keyword>
<evidence type="ECO:0000256" key="4">
    <source>
        <dbReference type="ARBA" id="ARBA00022452"/>
    </source>
</evidence>
<proteinExistence type="inferred from homology"/>
<keyword evidence="12" id="KW-0564">Palmitate</keyword>
<evidence type="ECO:0000256" key="3">
    <source>
        <dbReference type="ARBA" id="ARBA00022448"/>
    </source>
</evidence>
<dbReference type="PANTHER" id="PTHR33619:SF3">
    <property type="entry name" value="POLYSACCHARIDE EXPORT PROTEIN GFCE-RELATED"/>
    <property type="match status" value="1"/>
</dbReference>
<reference evidence="18" key="1">
    <citation type="submission" date="2019-05" db="EMBL/GenBank/DDBJ databases">
        <title>Flavobacterium profundi sp. nov., isolated from a deep-sea seamount.</title>
        <authorList>
            <person name="Zhang D.-C."/>
        </authorList>
    </citation>
    <scope>NUCLEOTIDE SEQUENCE [LARGE SCALE GENOMIC DNA]</scope>
    <source>
        <strain evidence="18">TP390</strain>
    </source>
</reference>
<keyword evidence="10" id="KW-0626">Porin</keyword>
<evidence type="ECO:0000256" key="5">
    <source>
        <dbReference type="ARBA" id="ARBA00022597"/>
    </source>
</evidence>
<keyword evidence="3" id="KW-0813">Transport</keyword>
<dbReference type="Pfam" id="PF22461">
    <property type="entry name" value="SLBB_2"/>
    <property type="match status" value="1"/>
</dbReference>
<dbReference type="GO" id="GO:0046930">
    <property type="term" value="C:pore complex"/>
    <property type="evidence" value="ECO:0007669"/>
    <property type="project" value="UniProtKB-KW"/>
</dbReference>
<accession>A0A6I4IDQ0</accession>
<comment type="caution">
    <text evidence="17">The sequence shown here is derived from an EMBL/GenBank/DDBJ whole genome shotgun (WGS) entry which is preliminary data.</text>
</comment>
<keyword evidence="14" id="KW-0449">Lipoprotein</keyword>
<evidence type="ECO:0000256" key="9">
    <source>
        <dbReference type="ARBA" id="ARBA00023065"/>
    </source>
</evidence>
<sequence>MKIKNCIYIFAFALFFTSCIPNKDLVYLQKTDKKTNDNEVKEVVAKPYRVQTNDILTINIKALDQKLVEMFNTSTVQNQSQNQNTPQNLYFTGYSVDDHGNIRIPVLGNLNVLGYTLDEIRTTIEKKLLDEYFNSEARLYVTVKLAGLRYTINGEITNPGTNVLYQDRVTIMEAIANSGDITMTGDRRKVQIIRKYPHGYETYTVDLTKDTAIDSPYFYLQPNDYIYIKPLKQKSWGTGTTGVQTISTIITALSLVTTTILLTRNL</sequence>
<dbReference type="Gene3D" id="3.10.560.10">
    <property type="entry name" value="Outer membrane lipoprotein wza domain like"/>
    <property type="match status" value="2"/>
</dbReference>
<dbReference type="PROSITE" id="PS51257">
    <property type="entry name" value="PROKAR_LIPOPROTEIN"/>
    <property type="match status" value="1"/>
</dbReference>
<evidence type="ECO:0000313" key="18">
    <source>
        <dbReference type="Proteomes" id="UP000431264"/>
    </source>
</evidence>
<evidence type="ECO:0000256" key="11">
    <source>
        <dbReference type="ARBA" id="ARBA00023136"/>
    </source>
</evidence>
<keyword evidence="18" id="KW-1185">Reference proteome</keyword>
<keyword evidence="4" id="KW-1134">Transmembrane beta strand</keyword>
<keyword evidence="5 17" id="KW-0762">Sugar transport</keyword>
<dbReference type="InterPro" id="IPR049712">
    <property type="entry name" value="Poly_export"/>
</dbReference>
<evidence type="ECO:0000259" key="16">
    <source>
        <dbReference type="Pfam" id="PF22461"/>
    </source>
</evidence>
<feature type="domain" description="SLBB" evidence="16">
    <location>
        <begin position="149"/>
        <end position="228"/>
    </location>
</feature>
<dbReference type="Pfam" id="PF02563">
    <property type="entry name" value="Poly_export"/>
    <property type="match status" value="1"/>
</dbReference>
<dbReference type="RefSeq" id="WP_140996149.1">
    <property type="nucleotide sequence ID" value="NZ_VDCZ01000001.1"/>
</dbReference>
<dbReference type="GO" id="GO:0009279">
    <property type="term" value="C:cell outer membrane"/>
    <property type="evidence" value="ECO:0007669"/>
    <property type="project" value="UniProtKB-SubCell"/>
</dbReference>
<dbReference type="GO" id="GO:0006811">
    <property type="term" value="P:monoatomic ion transport"/>
    <property type="evidence" value="ECO:0007669"/>
    <property type="project" value="UniProtKB-KW"/>
</dbReference>
<dbReference type="AlphaFoldDB" id="A0A6I4IDQ0"/>
<evidence type="ECO:0000256" key="13">
    <source>
        <dbReference type="ARBA" id="ARBA00023237"/>
    </source>
</evidence>
<name>A0A6I4IDQ0_9FLAO</name>
<keyword evidence="7" id="KW-0732">Signal</keyword>
<evidence type="ECO:0000256" key="14">
    <source>
        <dbReference type="ARBA" id="ARBA00023288"/>
    </source>
</evidence>
<dbReference type="Gene3D" id="3.30.1950.10">
    <property type="entry name" value="wza like domain"/>
    <property type="match status" value="1"/>
</dbReference>
<evidence type="ECO:0000259" key="15">
    <source>
        <dbReference type="Pfam" id="PF02563"/>
    </source>
</evidence>
<evidence type="ECO:0000256" key="8">
    <source>
        <dbReference type="ARBA" id="ARBA00023047"/>
    </source>
</evidence>
<keyword evidence="13" id="KW-0998">Cell outer membrane</keyword>
<organism evidence="17 18">
    <name type="scientific">Flavobacterium profundi</name>
    <dbReference type="NCBI Taxonomy" id="1774945"/>
    <lineage>
        <taxon>Bacteria</taxon>
        <taxon>Pseudomonadati</taxon>
        <taxon>Bacteroidota</taxon>
        <taxon>Flavobacteriia</taxon>
        <taxon>Flavobacteriales</taxon>
        <taxon>Flavobacteriaceae</taxon>
        <taxon>Flavobacterium</taxon>
    </lineage>
</organism>
<evidence type="ECO:0000313" key="17">
    <source>
        <dbReference type="EMBL" id="MVO07734.1"/>
    </source>
</evidence>
<evidence type="ECO:0000256" key="6">
    <source>
        <dbReference type="ARBA" id="ARBA00022692"/>
    </source>
</evidence>
<evidence type="ECO:0000256" key="7">
    <source>
        <dbReference type="ARBA" id="ARBA00022729"/>
    </source>
</evidence>
<evidence type="ECO:0000256" key="12">
    <source>
        <dbReference type="ARBA" id="ARBA00023139"/>
    </source>
</evidence>
<keyword evidence="11" id="KW-0472">Membrane</keyword>
<dbReference type="InterPro" id="IPR054765">
    <property type="entry name" value="SLBB_dom"/>
</dbReference>
<feature type="domain" description="Polysaccharide export protein N-terminal" evidence="15">
    <location>
        <begin position="45"/>
        <end position="143"/>
    </location>
</feature>
<dbReference type="GO" id="GO:0015159">
    <property type="term" value="F:polysaccharide transmembrane transporter activity"/>
    <property type="evidence" value="ECO:0007669"/>
    <property type="project" value="InterPro"/>
</dbReference>
<comment type="subcellular location">
    <subcellularLocation>
        <location evidence="1">Cell outer membrane</location>
        <topology evidence="1">Multi-pass membrane protein</topology>
    </subcellularLocation>
</comment>
<dbReference type="InterPro" id="IPR003715">
    <property type="entry name" value="Poly_export_N"/>
</dbReference>
<evidence type="ECO:0000256" key="1">
    <source>
        <dbReference type="ARBA" id="ARBA00004571"/>
    </source>
</evidence>
<keyword evidence="9" id="KW-0406">Ion transport</keyword>
<dbReference type="Proteomes" id="UP000431264">
    <property type="component" value="Unassembled WGS sequence"/>
</dbReference>
<dbReference type="EMBL" id="WQLW01000001">
    <property type="protein sequence ID" value="MVO07734.1"/>
    <property type="molecule type" value="Genomic_DNA"/>
</dbReference>
<dbReference type="PANTHER" id="PTHR33619">
    <property type="entry name" value="POLYSACCHARIDE EXPORT PROTEIN GFCE-RELATED"/>
    <property type="match status" value="1"/>
</dbReference>
<evidence type="ECO:0000256" key="2">
    <source>
        <dbReference type="ARBA" id="ARBA00009450"/>
    </source>
</evidence>
<dbReference type="OrthoDB" id="1445882at2"/>
<comment type="similarity">
    <text evidence="2">Belongs to the BexD/CtrA/VexA family.</text>
</comment>
<dbReference type="GO" id="GO:0015288">
    <property type="term" value="F:porin activity"/>
    <property type="evidence" value="ECO:0007669"/>
    <property type="project" value="UniProtKB-KW"/>
</dbReference>
<gene>
    <name evidence="17" type="ORF">GOQ30_00985</name>
</gene>
<keyword evidence="6" id="KW-0812">Transmembrane</keyword>
<evidence type="ECO:0000256" key="10">
    <source>
        <dbReference type="ARBA" id="ARBA00023114"/>
    </source>
</evidence>